<accession>A0A521B434</accession>
<sequence length="129" mass="15101">MKEKNTGRTKWIHLRLTPDEMKILKIGFEKSLCPKLSDYARKNMLGKPIVLKYRNTSVDELLLEISRLRTELNAIGNNYNQAVKKLHSLGQISEFKNWILSSQHDREKLFEAMENIKNSMLKLVAKWSL</sequence>
<organism evidence="1 2">
    <name type="scientific">Flavobacterium nitrogenifigens</name>
    <dbReference type="NCBI Taxonomy" id="1617283"/>
    <lineage>
        <taxon>Bacteria</taxon>
        <taxon>Pseudomonadati</taxon>
        <taxon>Bacteroidota</taxon>
        <taxon>Flavobacteriia</taxon>
        <taxon>Flavobacteriales</taxon>
        <taxon>Flavobacteriaceae</taxon>
        <taxon>Flavobacterium</taxon>
    </lineage>
</organism>
<dbReference type="EMBL" id="FXTQ01000001">
    <property type="protein sequence ID" value="SMO41815.1"/>
    <property type="molecule type" value="Genomic_DNA"/>
</dbReference>
<protein>
    <recommendedName>
        <fullName evidence="3">Mobilisation protein (MobC)</fullName>
    </recommendedName>
</protein>
<gene>
    <name evidence="1" type="ORF">SAMN06265220_101658</name>
</gene>
<name>A0A521B434_9FLAO</name>
<evidence type="ECO:0000313" key="1">
    <source>
        <dbReference type="EMBL" id="SMO41815.1"/>
    </source>
</evidence>
<evidence type="ECO:0000313" key="2">
    <source>
        <dbReference type="Proteomes" id="UP000319267"/>
    </source>
</evidence>
<evidence type="ECO:0008006" key="3">
    <source>
        <dbReference type="Google" id="ProtNLM"/>
    </source>
</evidence>
<dbReference type="AlphaFoldDB" id="A0A521B434"/>
<dbReference type="RefSeq" id="WP_111377033.1">
    <property type="nucleotide sequence ID" value="NZ_CP043612.1"/>
</dbReference>
<dbReference type="Proteomes" id="UP000319267">
    <property type="component" value="Unassembled WGS sequence"/>
</dbReference>
<proteinExistence type="predicted"/>
<dbReference type="OrthoDB" id="950459at2"/>
<keyword evidence="2" id="KW-1185">Reference proteome</keyword>
<dbReference type="Pfam" id="PF19514">
    <property type="entry name" value="MobC_2"/>
    <property type="match status" value="1"/>
</dbReference>
<reference evidence="1 2" key="1">
    <citation type="submission" date="2017-05" db="EMBL/GenBank/DDBJ databases">
        <authorList>
            <person name="Varghese N."/>
            <person name="Submissions S."/>
        </authorList>
    </citation>
    <scope>NUCLEOTIDE SEQUENCE [LARGE SCALE GENOMIC DNA]</scope>
    <source>
        <strain evidence="1 2">DSM 29982</strain>
    </source>
</reference>
<dbReference type="InterPro" id="IPR045788">
    <property type="entry name" value="MobC_2"/>
</dbReference>